<reference evidence="8 9" key="1">
    <citation type="submission" date="2020-08" db="EMBL/GenBank/DDBJ databases">
        <title>A Genomic Blueprint of the Chicken Gut Microbiome.</title>
        <authorList>
            <person name="Gilroy R."/>
            <person name="Ravi A."/>
            <person name="Getino M."/>
            <person name="Pursley I."/>
            <person name="Horton D.L."/>
            <person name="Alikhan N.-F."/>
            <person name="Baker D."/>
            <person name="Gharbi K."/>
            <person name="Hall N."/>
            <person name="Watson M."/>
            <person name="Adriaenssens E.M."/>
            <person name="Foster-Nyarko E."/>
            <person name="Jarju S."/>
            <person name="Secka A."/>
            <person name="Antonio M."/>
            <person name="Oren A."/>
            <person name="Chaudhuri R."/>
            <person name="La Ragione R.M."/>
            <person name="Hildebrand F."/>
            <person name="Pallen M.J."/>
        </authorList>
    </citation>
    <scope>NUCLEOTIDE SEQUENCE [LARGE SCALE GENOMIC DNA]</scope>
    <source>
        <strain evidence="8 9">Sa1CVN1</strain>
    </source>
</reference>
<dbReference type="InterPro" id="IPR051401">
    <property type="entry name" value="GtrA_CellWall_Glycosyl"/>
</dbReference>
<evidence type="ECO:0000313" key="8">
    <source>
        <dbReference type="EMBL" id="MBD8038868.1"/>
    </source>
</evidence>
<keyword evidence="4 6" id="KW-1133">Transmembrane helix</keyword>
<evidence type="ECO:0000256" key="4">
    <source>
        <dbReference type="ARBA" id="ARBA00022989"/>
    </source>
</evidence>
<keyword evidence="9" id="KW-1185">Reference proteome</keyword>
<organism evidence="8 9">
    <name type="scientific">Phocaeicola intestinalis</name>
    <dbReference type="NCBI Taxonomy" id="2762212"/>
    <lineage>
        <taxon>Bacteria</taxon>
        <taxon>Pseudomonadati</taxon>
        <taxon>Bacteroidota</taxon>
        <taxon>Bacteroidia</taxon>
        <taxon>Bacteroidales</taxon>
        <taxon>Bacteroidaceae</taxon>
        <taxon>Phocaeicola</taxon>
    </lineage>
</organism>
<comment type="subcellular location">
    <subcellularLocation>
        <location evidence="1">Membrane</location>
        <topology evidence="1">Multi-pass membrane protein</topology>
    </subcellularLocation>
</comment>
<gene>
    <name evidence="8" type="ORF">H9625_00115</name>
</gene>
<keyword evidence="5 6" id="KW-0472">Membrane</keyword>
<feature type="transmembrane region" description="Helical" evidence="6">
    <location>
        <begin position="100"/>
        <end position="121"/>
    </location>
</feature>
<comment type="caution">
    <text evidence="8">The sequence shown here is derived from an EMBL/GenBank/DDBJ whole genome shotgun (WGS) entry which is preliminary data.</text>
</comment>
<comment type="similarity">
    <text evidence="2">Belongs to the GtrA family.</text>
</comment>
<evidence type="ECO:0000256" key="2">
    <source>
        <dbReference type="ARBA" id="ARBA00009399"/>
    </source>
</evidence>
<feature type="transmembrane region" description="Helical" evidence="6">
    <location>
        <begin position="43"/>
        <end position="62"/>
    </location>
</feature>
<dbReference type="Pfam" id="PF04138">
    <property type="entry name" value="GtrA_DPMS_TM"/>
    <property type="match status" value="1"/>
</dbReference>
<proteinExistence type="inferred from homology"/>
<evidence type="ECO:0000256" key="3">
    <source>
        <dbReference type="ARBA" id="ARBA00022692"/>
    </source>
</evidence>
<dbReference type="PANTHER" id="PTHR38459">
    <property type="entry name" value="PROPHAGE BACTOPRENOL-LINKED GLUCOSE TRANSLOCASE HOMOLOG"/>
    <property type="match status" value="1"/>
</dbReference>
<evidence type="ECO:0000256" key="6">
    <source>
        <dbReference type="SAM" id="Phobius"/>
    </source>
</evidence>
<protein>
    <submittedName>
        <fullName evidence="8">GtrA family protein</fullName>
    </submittedName>
</protein>
<name>A0ABR8Y3T5_9BACT</name>
<dbReference type="Proteomes" id="UP000620874">
    <property type="component" value="Unassembled WGS sequence"/>
</dbReference>
<feature type="transmembrane region" description="Helical" evidence="6">
    <location>
        <begin position="12"/>
        <end position="31"/>
    </location>
</feature>
<dbReference type="EMBL" id="JACSPP010000001">
    <property type="protein sequence ID" value="MBD8038868.1"/>
    <property type="molecule type" value="Genomic_DNA"/>
</dbReference>
<feature type="domain" description="GtrA/DPMS transmembrane" evidence="7">
    <location>
        <begin position="12"/>
        <end position="120"/>
    </location>
</feature>
<evidence type="ECO:0000256" key="5">
    <source>
        <dbReference type="ARBA" id="ARBA00023136"/>
    </source>
</evidence>
<evidence type="ECO:0000256" key="1">
    <source>
        <dbReference type="ARBA" id="ARBA00004141"/>
    </source>
</evidence>
<sequence>MKRKAVYGEIFRFGMVGAGATALHYGIYYLLQQVINVNVAYTVGYVLSFVANFYATAYFTFASVPSWKKLFGMGVAHGVNYLLHIVLLNLFLYVGVPKVWAPLPVFAIAIPVNFVLVRFVFKHKR</sequence>
<accession>A0ABR8Y3T5</accession>
<dbReference type="RefSeq" id="WP_087405700.1">
    <property type="nucleotide sequence ID" value="NZ_JACSPP010000001.1"/>
</dbReference>
<dbReference type="PANTHER" id="PTHR38459:SF1">
    <property type="entry name" value="PROPHAGE BACTOPRENOL-LINKED GLUCOSE TRANSLOCASE HOMOLOG"/>
    <property type="match status" value="1"/>
</dbReference>
<keyword evidence="3 6" id="KW-0812">Transmembrane</keyword>
<evidence type="ECO:0000259" key="7">
    <source>
        <dbReference type="Pfam" id="PF04138"/>
    </source>
</evidence>
<feature type="transmembrane region" description="Helical" evidence="6">
    <location>
        <begin position="74"/>
        <end position="94"/>
    </location>
</feature>
<evidence type="ECO:0000313" key="9">
    <source>
        <dbReference type="Proteomes" id="UP000620874"/>
    </source>
</evidence>
<dbReference type="InterPro" id="IPR007267">
    <property type="entry name" value="GtrA_DPMS_TM"/>
</dbReference>